<dbReference type="EMBL" id="BARV01020787">
    <property type="protein sequence ID" value="GAI30984.1"/>
    <property type="molecule type" value="Genomic_DNA"/>
</dbReference>
<accession>X1PJF5</accession>
<name>X1PJF5_9ZZZZ</name>
<evidence type="ECO:0000313" key="1">
    <source>
        <dbReference type="EMBL" id="GAI30984.1"/>
    </source>
</evidence>
<sequence length="42" mass="5166">GYFMRMCQMVLKGVKNFKVEEIKCTHKGDPYHDFKVSWEYYE</sequence>
<organism evidence="1">
    <name type="scientific">marine sediment metagenome</name>
    <dbReference type="NCBI Taxonomy" id="412755"/>
    <lineage>
        <taxon>unclassified sequences</taxon>
        <taxon>metagenomes</taxon>
        <taxon>ecological metagenomes</taxon>
    </lineage>
</organism>
<gene>
    <name evidence="1" type="ORF">S06H3_34602</name>
</gene>
<comment type="caution">
    <text evidence="1">The sequence shown here is derived from an EMBL/GenBank/DDBJ whole genome shotgun (WGS) entry which is preliminary data.</text>
</comment>
<dbReference type="AlphaFoldDB" id="X1PJF5"/>
<feature type="non-terminal residue" evidence="1">
    <location>
        <position position="1"/>
    </location>
</feature>
<protein>
    <submittedName>
        <fullName evidence="1">Uncharacterized protein</fullName>
    </submittedName>
</protein>
<reference evidence="1" key="1">
    <citation type="journal article" date="2014" name="Front. Microbiol.">
        <title>High frequency of phylogenetically diverse reductive dehalogenase-homologous genes in deep subseafloor sedimentary metagenomes.</title>
        <authorList>
            <person name="Kawai M."/>
            <person name="Futagami T."/>
            <person name="Toyoda A."/>
            <person name="Takaki Y."/>
            <person name="Nishi S."/>
            <person name="Hori S."/>
            <person name="Arai W."/>
            <person name="Tsubouchi T."/>
            <person name="Morono Y."/>
            <person name="Uchiyama I."/>
            <person name="Ito T."/>
            <person name="Fujiyama A."/>
            <person name="Inagaki F."/>
            <person name="Takami H."/>
        </authorList>
    </citation>
    <scope>NUCLEOTIDE SEQUENCE</scope>
    <source>
        <strain evidence="1">Expedition CK06-06</strain>
    </source>
</reference>
<proteinExistence type="predicted"/>